<dbReference type="InterPro" id="IPR012318">
    <property type="entry name" value="HTH_CRP"/>
</dbReference>
<dbReference type="GO" id="GO:0003677">
    <property type="term" value="F:DNA binding"/>
    <property type="evidence" value="ECO:0007669"/>
    <property type="project" value="InterPro"/>
</dbReference>
<comment type="caution">
    <text evidence="2">The sequence shown here is derived from an EMBL/GenBank/DDBJ whole genome shotgun (WGS) entry which is preliminary data.</text>
</comment>
<proteinExistence type="predicted"/>
<dbReference type="SMART" id="SM00419">
    <property type="entry name" value="HTH_CRP"/>
    <property type="match status" value="1"/>
</dbReference>
<dbReference type="Proteomes" id="UP000403266">
    <property type="component" value="Unassembled WGS sequence"/>
</dbReference>
<accession>A0A5N7MPM2</accession>
<keyword evidence="3" id="KW-1185">Reference proteome</keyword>
<sequence length="194" mass="21233">MGAAVHTCCRQFDAVVDGQIVEMATFGREGMVGLAFGGIPPASFGCYLIRVLGAALRIEAGRMHEVVSARPGIQHMTLTYTEVLMALNLQSMACNAFHSVEARCCRWIIASGDRTGREDVPLTHEYLAEMLGVQRSTVSAVTMPLQDTGLIHQRRGKITILDRTRLENAACECYGILRAQCLQLLPLAQVEPEK</sequence>
<dbReference type="Gene3D" id="1.10.10.10">
    <property type="entry name" value="Winged helix-like DNA-binding domain superfamily/Winged helix DNA-binding domain"/>
    <property type="match status" value="1"/>
</dbReference>
<dbReference type="OrthoDB" id="7506088at2"/>
<dbReference type="AlphaFoldDB" id="A0A5N7MPM2"/>
<evidence type="ECO:0000259" key="1">
    <source>
        <dbReference type="PROSITE" id="PS51063"/>
    </source>
</evidence>
<evidence type="ECO:0000313" key="2">
    <source>
        <dbReference type="EMBL" id="MPR28590.1"/>
    </source>
</evidence>
<dbReference type="EMBL" id="VOSK01000157">
    <property type="protein sequence ID" value="MPR28590.1"/>
    <property type="molecule type" value="Genomic_DNA"/>
</dbReference>
<dbReference type="PANTHER" id="PTHR24567:SF74">
    <property type="entry name" value="HTH-TYPE TRANSCRIPTIONAL REGULATOR ARCR"/>
    <property type="match status" value="1"/>
</dbReference>
<evidence type="ECO:0000313" key="3">
    <source>
        <dbReference type="Proteomes" id="UP000403266"/>
    </source>
</evidence>
<dbReference type="InterPro" id="IPR036390">
    <property type="entry name" value="WH_DNA-bd_sf"/>
</dbReference>
<dbReference type="InterPro" id="IPR050397">
    <property type="entry name" value="Env_Response_Regulators"/>
</dbReference>
<organism evidence="2 3">
    <name type="scientific">Microvirga tunisiensis</name>
    <dbReference type="NCBI Taxonomy" id="2108360"/>
    <lineage>
        <taxon>Bacteria</taxon>
        <taxon>Pseudomonadati</taxon>
        <taxon>Pseudomonadota</taxon>
        <taxon>Alphaproteobacteria</taxon>
        <taxon>Hyphomicrobiales</taxon>
        <taxon>Methylobacteriaceae</taxon>
        <taxon>Microvirga</taxon>
    </lineage>
</organism>
<dbReference type="GO" id="GO:0005829">
    <property type="term" value="C:cytosol"/>
    <property type="evidence" value="ECO:0007669"/>
    <property type="project" value="TreeGrafter"/>
</dbReference>
<dbReference type="GO" id="GO:0003700">
    <property type="term" value="F:DNA-binding transcription factor activity"/>
    <property type="evidence" value="ECO:0007669"/>
    <property type="project" value="TreeGrafter"/>
</dbReference>
<dbReference type="PROSITE" id="PS51063">
    <property type="entry name" value="HTH_CRP_2"/>
    <property type="match status" value="1"/>
</dbReference>
<dbReference type="RefSeq" id="WP_152714982.1">
    <property type="nucleotide sequence ID" value="NZ_VOSJ01000158.1"/>
</dbReference>
<dbReference type="SUPFAM" id="SSF46785">
    <property type="entry name" value="Winged helix' DNA-binding domain"/>
    <property type="match status" value="1"/>
</dbReference>
<gene>
    <name evidence="2" type="ORF">FS320_26455</name>
</gene>
<name>A0A5N7MPM2_9HYPH</name>
<dbReference type="Pfam" id="PF13545">
    <property type="entry name" value="HTH_Crp_2"/>
    <property type="match status" value="1"/>
</dbReference>
<protein>
    <submittedName>
        <fullName evidence="2">Crp/Fnr family transcriptional regulator</fullName>
    </submittedName>
</protein>
<dbReference type="PANTHER" id="PTHR24567">
    <property type="entry name" value="CRP FAMILY TRANSCRIPTIONAL REGULATORY PROTEIN"/>
    <property type="match status" value="1"/>
</dbReference>
<feature type="domain" description="HTH crp-type" evidence="1">
    <location>
        <begin position="98"/>
        <end position="164"/>
    </location>
</feature>
<reference evidence="2 3" key="1">
    <citation type="journal article" date="2019" name="Syst. Appl. Microbiol.">
        <title>Microvirga tunisiensis sp. nov., a root nodule symbiotic bacterium isolated from Lupinus micranthus and L. luteus grown in Northern Tunisia.</title>
        <authorList>
            <person name="Msaddak A."/>
            <person name="Rejili M."/>
            <person name="Duran D."/>
            <person name="Mars M."/>
            <person name="Palacios J.M."/>
            <person name="Ruiz-Argueso T."/>
            <person name="Rey L."/>
            <person name="Imperial J."/>
        </authorList>
    </citation>
    <scope>NUCLEOTIDE SEQUENCE [LARGE SCALE GENOMIC DNA]</scope>
    <source>
        <strain evidence="2 3">Lmie10</strain>
    </source>
</reference>
<dbReference type="InterPro" id="IPR036388">
    <property type="entry name" value="WH-like_DNA-bd_sf"/>
</dbReference>